<reference evidence="1 2" key="1">
    <citation type="journal article" date="2022" name="New Phytol.">
        <title>Ecological generalism drives hyperdiversity of secondary metabolite gene clusters in xylarialean endophytes.</title>
        <authorList>
            <person name="Franco M.E.E."/>
            <person name="Wisecaver J.H."/>
            <person name="Arnold A.E."/>
            <person name="Ju Y.M."/>
            <person name="Slot J.C."/>
            <person name="Ahrendt S."/>
            <person name="Moore L.P."/>
            <person name="Eastman K.E."/>
            <person name="Scott K."/>
            <person name="Konkel Z."/>
            <person name="Mondo S.J."/>
            <person name="Kuo A."/>
            <person name="Hayes R.D."/>
            <person name="Haridas S."/>
            <person name="Andreopoulos B."/>
            <person name="Riley R."/>
            <person name="LaButti K."/>
            <person name="Pangilinan J."/>
            <person name="Lipzen A."/>
            <person name="Amirebrahimi M."/>
            <person name="Yan J."/>
            <person name="Adam C."/>
            <person name="Keymanesh K."/>
            <person name="Ng V."/>
            <person name="Louie K."/>
            <person name="Northen T."/>
            <person name="Drula E."/>
            <person name="Henrissat B."/>
            <person name="Hsieh H.M."/>
            <person name="Youens-Clark K."/>
            <person name="Lutzoni F."/>
            <person name="Miadlikowska J."/>
            <person name="Eastwood D.C."/>
            <person name="Hamelin R.C."/>
            <person name="Grigoriev I.V."/>
            <person name="U'Ren J.M."/>
        </authorList>
    </citation>
    <scope>NUCLEOTIDE SEQUENCE [LARGE SCALE GENOMIC DNA]</scope>
    <source>
        <strain evidence="1 2">ER1909</strain>
    </source>
</reference>
<dbReference type="Proteomes" id="UP001497680">
    <property type="component" value="Unassembled WGS sequence"/>
</dbReference>
<comment type="caution">
    <text evidence="1">The sequence shown here is derived from an EMBL/GenBank/DDBJ whole genome shotgun (WGS) entry which is preliminary data.</text>
</comment>
<evidence type="ECO:0000313" key="2">
    <source>
        <dbReference type="Proteomes" id="UP001497680"/>
    </source>
</evidence>
<keyword evidence="2" id="KW-1185">Reference proteome</keyword>
<sequence>MATYVITGVSRGIGYEFLRQISKDPNNVVIGIVRDQPTTLKKVSEDADLKTRSNIHILEADLTSYDALKKAAAETAKITGGAIDYLIGNAGYVSQFDPYDPISVLGEKPQELEADLHKLINIHVVANIHLYNLFMPLILKGKTKKVVGISSGFADLDITNNFDLDLSALYSISKAAMNMVTAKFSAEYKKQGVLFLSICPGMVEVGHWNNSTPEQLQSLGGNLVKFAEYAPNFKGPDTPEASTQAVISVWEKASLENGDGGAFLSHFGNKQWL</sequence>
<gene>
    <name evidence="1" type="ORF">F4821DRAFT_154093</name>
</gene>
<accession>A0ACC0CXT4</accession>
<dbReference type="EMBL" id="MU394328">
    <property type="protein sequence ID" value="KAI6085188.1"/>
    <property type="molecule type" value="Genomic_DNA"/>
</dbReference>
<proteinExistence type="predicted"/>
<protein>
    <submittedName>
        <fullName evidence="1">Short chain dehydrogenase</fullName>
    </submittedName>
</protein>
<organism evidence="1 2">
    <name type="scientific">Hypoxylon rubiginosum</name>
    <dbReference type="NCBI Taxonomy" id="110542"/>
    <lineage>
        <taxon>Eukaryota</taxon>
        <taxon>Fungi</taxon>
        <taxon>Dikarya</taxon>
        <taxon>Ascomycota</taxon>
        <taxon>Pezizomycotina</taxon>
        <taxon>Sordariomycetes</taxon>
        <taxon>Xylariomycetidae</taxon>
        <taxon>Xylariales</taxon>
        <taxon>Hypoxylaceae</taxon>
        <taxon>Hypoxylon</taxon>
    </lineage>
</organism>
<evidence type="ECO:0000313" key="1">
    <source>
        <dbReference type="EMBL" id="KAI6085188.1"/>
    </source>
</evidence>
<name>A0ACC0CXT4_9PEZI</name>